<evidence type="ECO:0000313" key="3">
    <source>
        <dbReference type="EMBL" id="KAK3738237.1"/>
    </source>
</evidence>
<feature type="region of interest" description="Disordered" evidence="1">
    <location>
        <begin position="398"/>
        <end position="477"/>
    </location>
</feature>
<proteinExistence type="predicted"/>
<feature type="transmembrane region" description="Helical" evidence="2">
    <location>
        <begin position="211"/>
        <end position="235"/>
    </location>
</feature>
<feature type="compositionally biased region" description="Basic and acidic residues" evidence="1">
    <location>
        <begin position="527"/>
        <end position="542"/>
    </location>
</feature>
<feature type="transmembrane region" description="Helical" evidence="2">
    <location>
        <begin position="69"/>
        <end position="94"/>
    </location>
</feature>
<evidence type="ECO:0000256" key="2">
    <source>
        <dbReference type="SAM" id="Phobius"/>
    </source>
</evidence>
<accession>A0AAE0YA83</accession>
<protein>
    <submittedName>
        <fullName evidence="3">Uncharacterized protein</fullName>
    </submittedName>
</protein>
<keyword evidence="2" id="KW-0472">Membrane</keyword>
<keyword evidence="2" id="KW-1133">Transmembrane helix</keyword>
<sequence>MPELTQNSSIGQRDGWPERDIEAYTVVLSVSCHLVAVAAGGSSNVALLVAMGARGRTGSRHSARGYSQVLTLVSACLFLCLVWCPLEMADLLSWHHRGSHIFSSHATLMLKTTVHVFLLSLVCVVIFLLAAEAALRLLASGQQRVGHNATSIATRLCASGQGNRLWPPVASILAVVLAAVLSAAYLATNNSTSTDGERVFYVDMTSGTRRFLLVLTSLLFCLTLLVGLFLLAILLKECVHWEGGRLHFRRRPSVKLVIPDFLISQSTTTAADNTGGYDPSTATPSPSTPKLLAVVGAETAGDEVSPISDLPPAAKSLGSRLGVNMAQVLGRRRHTICQIGDSSGSGGGAKPVGGANNDPISSAKQYSYVRKFSVDISALQAQLQNPKIFKDAPFQSDMDLTKKSSGEGGGVGQTGKIQPEPLLPLKPLPLKLEGKGGGGGGGLEISTPKQPTQRGTPPPAIKNGPSKPTPSSLDIEKPENVPISSVIMAVPAVQTPPQPPPPVIMVSNDEDTSNLQIDGEDLEGDNTDQHGDETTPLNREENTTGISCTKDLSPSTSSPPTVDNIAITTSSPPAKKPTSLAFKDSSRQLGQQQKDVACDDASSCENHIKGATLDSDLSYASGDGDDGERATAIRMSQLVLLLTSTFLLALLPVAITELLRDRLSSATFVNTRACVVAVWALQTLVYPHLLAWGDRNLHRAVRRLKRSFTATLEDKLGAVCCTCCCPQSGESRRGHIEDTSSVSQIHWSQNSCPVLNPWCNRLARAGSQPGSCSSTDYHRNVCTARALHHFNVP</sequence>
<name>A0AAE0YA83_9GAST</name>
<gene>
    <name evidence="3" type="ORF">RRG08_039648</name>
</gene>
<organism evidence="3 4">
    <name type="scientific">Elysia crispata</name>
    <name type="common">lettuce slug</name>
    <dbReference type="NCBI Taxonomy" id="231223"/>
    <lineage>
        <taxon>Eukaryota</taxon>
        <taxon>Metazoa</taxon>
        <taxon>Spiralia</taxon>
        <taxon>Lophotrochozoa</taxon>
        <taxon>Mollusca</taxon>
        <taxon>Gastropoda</taxon>
        <taxon>Heterobranchia</taxon>
        <taxon>Euthyneura</taxon>
        <taxon>Panpulmonata</taxon>
        <taxon>Sacoglossa</taxon>
        <taxon>Placobranchoidea</taxon>
        <taxon>Plakobranchidae</taxon>
        <taxon>Elysia</taxon>
    </lineage>
</organism>
<feature type="transmembrane region" description="Helical" evidence="2">
    <location>
        <begin position="114"/>
        <end position="135"/>
    </location>
</feature>
<feature type="compositionally biased region" description="Polar residues" evidence="1">
    <location>
        <begin position="543"/>
        <end position="572"/>
    </location>
</feature>
<feature type="transmembrane region" description="Helical" evidence="2">
    <location>
        <begin position="638"/>
        <end position="655"/>
    </location>
</feature>
<reference evidence="3" key="1">
    <citation type="journal article" date="2023" name="G3 (Bethesda)">
        <title>A reference genome for the long-term kleptoplast-retaining sea slug Elysia crispata morphotype clarki.</title>
        <authorList>
            <person name="Eastman K.E."/>
            <person name="Pendleton A.L."/>
            <person name="Shaikh M.A."/>
            <person name="Suttiyut T."/>
            <person name="Ogas R."/>
            <person name="Tomko P."/>
            <person name="Gavelis G."/>
            <person name="Widhalm J.R."/>
            <person name="Wisecaver J.H."/>
        </authorList>
    </citation>
    <scope>NUCLEOTIDE SEQUENCE</scope>
    <source>
        <strain evidence="3">ECLA1</strain>
    </source>
</reference>
<feature type="compositionally biased region" description="Acidic residues" evidence="1">
    <location>
        <begin position="514"/>
        <end position="526"/>
    </location>
</feature>
<feature type="transmembrane region" description="Helical" evidence="2">
    <location>
        <begin position="675"/>
        <end position="693"/>
    </location>
</feature>
<evidence type="ECO:0000256" key="1">
    <source>
        <dbReference type="SAM" id="MobiDB-lite"/>
    </source>
</evidence>
<comment type="caution">
    <text evidence="3">The sequence shown here is derived from an EMBL/GenBank/DDBJ whole genome shotgun (WGS) entry which is preliminary data.</text>
</comment>
<keyword evidence="4" id="KW-1185">Reference proteome</keyword>
<keyword evidence="2" id="KW-0812">Transmembrane</keyword>
<feature type="transmembrane region" description="Helical" evidence="2">
    <location>
        <begin position="23"/>
        <end position="49"/>
    </location>
</feature>
<dbReference type="EMBL" id="JAWDGP010006599">
    <property type="protein sequence ID" value="KAK3738237.1"/>
    <property type="molecule type" value="Genomic_DNA"/>
</dbReference>
<evidence type="ECO:0000313" key="4">
    <source>
        <dbReference type="Proteomes" id="UP001283361"/>
    </source>
</evidence>
<dbReference type="Proteomes" id="UP001283361">
    <property type="component" value="Unassembled WGS sequence"/>
</dbReference>
<feature type="transmembrane region" description="Helical" evidence="2">
    <location>
        <begin position="165"/>
        <end position="187"/>
    </location>
</feature>
<feature type="region of interest" description="Disordered" evidence="1">
    <location>
        <begin position="514"/>
        <end position="594"/>
    </location>
</feature>
<dbReference type="AlphaFoldDB" id="A0AAE0YA83"/>